<sequence>YQKKKITLSCAGSSEKDLIKLVNSGSRPTDAVFTAAALCFKVTIVVVRMNSPKATWTPYYPSQDNQLNTTFPSIFLFYDFKIFQVMWNATIHQPPIKASFTTVLEPLKPAIKTSTPATRAESPSDDIEFIKQSSNLYLEPKPWKDPLITPTRLD</sequence>
<gene>
    <name evidence="1" type="ORF">PSTG_14239</name>
</gene>
<dbReference type="AlphaFoldDB" id="A0A0L0UZZ5"/>
<comment type="caution">
    <text evidence="1">The sequence shown here is derived from an EMBL/GenBank/DDBJ whole genome shotgun (WGS) entry which is preliminary data.</text>
</comment>
<evidence type="ECO:0000313" key="1">
    <source>
        <dbReference type="EMBL" id="KNE92339.1"/>
    </source>
</evidence>
<reference evidence="2" key="1">
    <citation type="submission" date="2014-03" db="EMBL/GenBank/DDBJ databases">
        <title>The Genome Sequence of Puccinia striiformis f. sp. tritici PST-78.</title>
        <authorList>
            <consortium name="The Broad Institute Genome Sequencing Platform"/>
            <person name="Cuomo C."/>
            <person name="Hulbert S."/>
            <person name="Chen X."/>
            <person name="Walker B."/>
            <person name="Young S.K."/>
            <person name="Zeng Q."/>
            <person name="Gargeya S."/>
            <person name="Fitzgerald M."/>
            <person name="Haas B."/>
            <person name="Abouelleil A."/>
            <person name="Alvarado L."/>
            <person name="Arachchi H.M."/>
            <person name="Berlin A.M."/>
            <person name="Chapman S.B."/>
            <person name="Goldberg J."/>
            <person name="Griggs A."/>
            <person name="Gujja S."/>
            <person name="Hansen M."/>
            <person name="Howarth C."/>
            <person name="Imamovic A."/>
            <person name="Larimer J."/>
            <person name="McCowan C."/>
            <person name="Montmayeur A."/>
            <person name="Murphy C."/>
            <person name="Neiman D."/>
            <person name="Pearson M."/>
            <person name="Priest M."/>
            <person name="Roberts A."/>
            <person name="Saif S."/>
            <person name="Shea T."/>
            <person name="Sisk P."/>
            <person name="Sykes S."/>
            <person name="Wortman J."/>
            <person name="Nusbaum C."/>
            <person name="Birren B."/>
        </authorList>
    </citation>
    <scope>NUCLEOTIDE SEQUENCE [LARGE SCALE GENOMIC DNA]</scope>
    <source>
        <strain evidence="2">race PST-78</strain>
    </source>
</reference>
<name>A0A0L0UZZ5_9BASI</name>
<accession>A0A0L0UZZ5</accession>
<protein>
    <submittedName>
        <fullName evidence="1">Uncharacterized protein</fullName>
    </submittedName>
</protein>
<dbReference type="EMBL" id="AJIL01000167">
    <property type="protein sequence ID" value="KNE92339.1"/>
    <property type="molecule type" value="Genomic_DNA"/>
</dbReference>
<proteinExistence type="predicted"/>
<organism evidence="1 2">
    <name type="scientific">Puccinia striiformis f. sp. tritici PST-78</name>
    <dbReference type="NCBI Taxonomy" id="1165861"/>
    <lineage>
        <taxon>Eukaryota</taxon>
        <taxon>Fungi</taxon>
        <taxon>Dikarya</taxon>
        <taxon>Basidiomycota</taxon>
        <taxon>Pucciniomycotina</taxon>
        <taxon>Pucciniomycetes</taxon>
        <taxon>Pucciniales</taxon>
        <taxon>Pucciniaceae</taxon>
        <taxon>Puccinia</taxon>
    </lineage>
</organism>
<dbReference type="Proteomes" id="UP000054564">
    <property type="component" value="Unassembled WGS sequence"/>
</dbReference>
<evidence type="ECO:0000313" key="2">
    <source>
        <dbReference type="Proteomes" id="UP000054564"/>
    </source>
</evidence>
<keyword evidence="2" id="KW-1185">Reference proteome</keyword>
<feature type="non-terminal residue" evidence="1">
    <location>
        <position position="1"/>
    </location>
</feature>